<comment type="caution">
    <text evidence="2">The sequence shown here is derived from an EMBL/GenBank/DDBJ whole genome shotgun (WGS) entry which is preliminary data.</text>
</comment>
<feature type="compositionally biased region" description="Low complexity" evidence="1">
    <location>
        <begin position="369"/>
        <end position="379"/>
    </location>
</feature>
<reference evidence="2" key="1">
    <citation type="submission" date="2021-03" db="EMBL/GenBank/DDBJ databases">
        <authorList>
            <person name="Tagirdzhanova G."/>
        </authorList>
    </citation>
    <scope>NUCLEOTIDE SEQUENCE</scope>
</reference>
<sequence>MPIVVASAVAPQLPQVMDVSPKATYPMPTSLERRTSSEAQRSPSEAKKTSPHSRSGHPPKIVVKKEPTSPEQQSAKRRPQQLNLVNSTGTASAGGRPSGPSTKDSAALGLHDVAIACLSPGIQTDDPSVQEQLRASMSVREQQRLLIESRLHKTAKNTVNTTGGDFSGGLKTPMTGKKRPPPPGLSIVPPSHEQFADDRVIRSAPLHQTFTGRHQPHPLARTVNDPHPLAAPLTHHRLPPITDVLNHGSFASHSERPMAFHSNSASNVPHTVHRPPLPSPSLPPPPARPREYRSAEEAIAEITAGREEHQPRIVHYSGHQPPTPPSPPTSHALTPHKQRHPQVHHPELHRSTSGNGRVRQRAEYERDAGSPPLGSGPSPRRAFGEGDSPMTNQAKKEEFMRLCARAWDLFHS</sequence>
<feature type="compositionally biased region" description="Polar residues" evidence="1">
    <location>
        <begin position="80"/>
        <end position="91"/>
    </location>
</feature>
<feature type="compositionally biased region" description="Basic residues" evidence="1">
    <location>
        <begin position="334"/>
        <end position="343"/>
    </location>
</feature>
<name>A0A8H3EST5_9LECA</name>
<feature type="region of interest" description="Disordered" evidence="1">
    <location>
        <begin position="1"/>
        <end position="105"/>
    </location>
</feature>
<keyword evidence="3" id="KW-1185">Reference proteome</keyword>
<dbReference type="EMBL" id="CAJPDQ010000007">
    <property type="protein sequence ID" value="CAF9912821.1"/>
    <property type="molecule type" value="Genomic_DNA"/>
</dbReference>
<feature type="region of interest" description="Disordered" evidence="1">
    <location>
        <begin position="260"/>
        <end position="292"/>
    </location>
</feature>
<accession>A0A8H3EST5</accession>
<feature type="region of interest" description="Disordered" evidence="1">
    <location>
        <begin position="314"/>
        <end position="396"/>
    </location>
</feature>
<dbReference type="OrthoDB" id="4463286at2759"/>
<dbReference type="Proteomes" id="UP000664169">
    <property type="component" value="Unassembled WGS sequence"/>
</dbReference>
<feature type="region of interest" description="Disordered" evidence="1">
    <location>
        <begin position="157"/>
        <end position="184"/>
    </location>
</feature>
<feature type="compositionally biased region" description="Pro residues" evidence="1">
    <location>
        <begin position="275"/>
        <end position="287"/>
    </location>
</feature>
<evidence type="ECO:0000256" key="1">
    <source>
        <dbReference type="SAM" id="MobiDB-lite"/>
    </source>
</evidence>
<protein>
    <submittedName>
        <fullName evidence="2">Uncharacterized protein</fullName>
    </submittedName>
</protein>
<gene>
    <name evidence="2" type="ORF">GOMPHAMPRED_007779</name>
</gene>
<evidence type="ECO:0000313" key="2">
    <source>
        <dbReference type="EMBL" id="CAF9912821.1"/>
    </source>
</evidence>
<dbReference type="AlphaFoldDB" id="A0A8H3EST5"/>
<evidence type="ECO:0000313" key="3">
    <source>
        <dbReference type="Proteomes" id="UP000664169"/>
    </source>
</evidence>
<proteinExistence type="predicted"/>
<organism evidence="2 3">
    <name type="scientific">Gomphillus americanus</name>
    <dbReference type="NCBI Taxonomy" id="1940652"/>
    <lineage>
        <taxon>Eukaryota</taxon>
        <taxon>Fungi</taxon>
        <taxon>Dikarya</taxon>
        <taxon>Ascomycota</taxon>
        <taxon>Pezizomycotina</taxon>
        <taxon>Lecanoromycetes</taxon>
        <taxon>OSLEUM clade</taxon>
        <taxon>Ostropomycetidae</taxon>
        <taxon>Ostropales</taxon>
        <taxon>Graphidaceae</taxon>
        <taxon>Gomphilloideae</taxon>
        <taxon>Gomphillus</taxon>
    </lineage>
</organism>